<keyword evidence="2" id="KW-0813">Transport</keyword>
<dbReference type="FunFam" id="3.40.50.300:FF:000299">
    <property type="entry name" value="ABC transporter ATP-binding protein/permease"/>
    <property type="match status" value="1"/>
</dbReference>
<evidence type="ECO:0000259" key="12">
    <source>
        <dbReference type="PROSITE" id="PS50893"/>
    </source>
</evidence>
<dbReference type="CDD" id="cd03245">
    <property type="entry name" value="ABCC_bacteriocin_exporters"/>
    <property type="match status" value="1"/>
</dbReference>
<evidence type="ECO:0000256" key="7">
    <source>
        <dbReference type="ARBA" id="ARBA00022840"/>
    </source>
</evidence>
<dbReference type="Pfam" id="PF00664">
    <property type="entry name" value="ABC_membrane"/>
    <property type="match status" value="1"/>
</dbReference>
<dbReference type="Gene3D" id="3.40.50.300">
    <property type="entry name" value="P-loop containing nucleotide triphosphate hydrolases"/>
    <property type="match status" value="1"/>
</dbReference>
<keyword evidence="3" id="KW-1003">Cell membrane</keyword>
<keyword evidence="6" id="KW-0378">Hydrolase</keyword>
<evidence type="ECO:0000256" key="3">
    <source>
        <dbReference type="ARBA" id="ARBA00022475"/>
    </source>
</evidence>
<dbReference type="PANTHER" id="PTHR43394">
    <property type="entry name" value="ATP-DEPENDENT PERMEASE MDL1, MITOCHONDRIAL"/>
    <property type="match status" value="1"/>
</dbReference>
<dbReference type="SMART" id="SM00382">
    <property type="entry name" value="AAA"/>
    <property type="match status" value="1"/>
</dbReference>
<reference evidence="16" key="1">
    <citation type="submission" date="2017-10" db="EMBL/GenBank/DDBJ databases">
        <authorList>
            <person name="Gaisin V.A."/>
            <person name="Rysina M.S."/>
            <person name="Grouzdev D.S."/>
        </authorList>
    </citation>
    <scope>NUCLEOTIDE SEQUENCE [LARGE SCALE GENOMIC DNA]</scope>
    <source>
        <strain evidence="16">V1</strain>
    </source>
</reference>
<proteinExistence type="predicted"/>
<feature type="transmembrane region" description="Helical" evidence="11">
    <location>
        <begin position="312"/>
        <end position="330"/>
    </location>
</feature>
<dbReference type="PANTHER" id="PTHR43394:SF1">
    <property type="entry name" value="ATP-BINDING CASSETTE SUB-FAMILY B MEMBER 10, MITOCHONDRIAL"/>
    <property type="match status" value="1"/>
</dbReference>
<dbReference type="InterPro" id="IPR039421">
    <property type="entry name" value="Type_1_exporter"/>
</dbReference>
<dbReference type="GO" id="GO:0008233">
    <property type="term" value="F:peptidase activity"/>
    <property type="evidence" value="ECO:0007669"/>
    <property type="project" value="InterPro"/>
</dbReference>
<gene>
    <name evidence="15" type="ORF">CR164_12825</name>
</gene>
<dbReference type="Proteomes" id="UP000246278">
    <property type="component" value="Unassembled WGS sequence"/>
</dbReference>
<feature type="domain" description="ABC transporter" evidence="12">
    <location>
        <begin position="489"/>
        <end position="724"/>
    </location>
</feature>
<dbReference type="PROSITE" id="PS50929">
    <property type="entry name" value="ABC_TM1F"/>
    <property type="match status" value="1"/>
</dbReference>
<dbReference type="AlphaFoldDB" id="A0A317T2M5"/>
<evidence type="ECO:0000256" key="2">
    <source>
        <dbReference type="ARBA" id="ARBA00022448"/>
    </source>
</evidence>
<dbReference type="EMBL" id="PDNZ01000015">
    <property type="protein sequence ID" value="PWW80943.1"/>
    <property type="molecule type" value="Genomic_DNA"/>
</dbReference>
<accession>A0A317T2M5</accession>
<dbReference type="Pfam" id="PF00005">
    <property type="entry name" value="ABC_tran"/>
    <property type="match status" value="1"/>
</dbReference>
<evidence type="ECO:0000256" key="1">
    <source>
        <dbReference type="ARBA" id="ARBA00004651"/>
    </source>
</evidence>
<comment type="subcellular location">
    <subcellularLocation>
        <location evidence="1">Cell membrane</location>
        <topology evidence="1">Multi-pass membrane protein</topology>
    </subcellularLocation>
</comment>
<evidence type="ECO:0000256" key="6">
    <source>
        <dbReference type="ARBA" id="ARBA00022801"/>
    </source>
</evidence>
<dbReference type="InterPro" id="IPR027417">
    <property type="entry name" value="P-loop_NTPase"/>
</dbReference>
<keyword evidence="9 11" id="KW-0472">Membrane</keyword>
<feature type="transmembrane region" description="Helical" evidence="11">
    <location>
        <begin position="177"/>
        <end position="199"/>
    </location>
</feature>
<evidence type="ECO:0000256" key="5">
    <source>
        <dbReference type="ARBA" id="ARBA00022741"/>
    </source>
</evidence>
<dbReference type="GO" id="GO:0016887">
    <property type="term" value="F:ATP hydrolysis activity"/>
    <property type="evidence" value="ECO:0007669"/>
    <property type="project" value="InterPro"/>
</dbReference>
<dbReference type="GO" id="GO:0015421">
    <property type="term" value="F:ABC-type oligopeptide transporter activity"/>
    <property type="evidence" value="ECO:0007669"/>
    <property type="project" value="TreeGrafter"/>
</dbReference>
<dbReference type="SUPFAM" id="SSF52540">
    <property type="entry name" value="P-loop containing nucleoside triphosphate hydrolases"/>
    <property type="match status" value="1"/>
</dbReference>
<dbReference type="OrthoDB" id="593815at2"/>
<evidence type="ECO:0000256" key="8">
    <source>
        <dbReference type="ARBA" id="ARBA00022989"/>
    </source>
</evidence>
<dbReference type="CDD" id="cd02421">
    <property type="entry name" value="Peptidase_C39_likeD"/>
    <property type="match status" value="1"/>
</dbReference>
<evidence type="ECO:0000256" key="9">
    <source>
        <dbReference type="ARBA" id="ARBA00023136"/>
    </source>
</evidence>
<dbReference type="InterPro" id="IPR005074">
    <property type="entry name" value="Peptidase_C39"/>
</dbReference>
<keyword evidence="4 11" id="KW-0812">Transmembrane</keyword>
<dbReference type="InterPro" id="IPR017750">
    <property type="entry name" value="ATPase_T1SS"/>
</dbReference>
<feature type="transmembrane region" description="Helical" evidence="11">
    <location>
        <begin position="211"/>
        <end position="231"/>
    </location>
</feature>
<dbReference type="GO" id="GO:0006508">
    <property type="term" value="P:proteolysis"/>
    <property type="evidence" value="ECO:0007669"/>
    <property type="project" value="InterPro"/>
</dbReference>
<comment type="caution">
    <text evidence="15">The sequence shown here is derived from an EMBL/GenBank/DDBJ whole genome shotgun (WGS) entry which is preliminary data.</text>
</comment>
<dbReference type="InterPro" id="IPR011527">
    <property type="entry name" value="ABC1_TM_dom"/>
</dbReference>
<evidence type="ECO:0000313" key="16">
    <source>
        <dbReference type="Proteomes" id="UP000246278"/>
    </source>
</evidence>
<dbReference type="Gene3D" id="3.90.70.10">
    <property type="entry name" value="Cysteine proteinases"/>
    <property type="match status" value="1"/>
</dbReference>
<sequence length="725" mass="80011">MQQDKSTQFAQQNLPKGGKKPHDPLVECLIVIAKSHELPVERDVVVAGLPLDNKGLTPSLFPRAAKKAGFSSRIVSLPLVQLNSALFPVILLLKENDACVLHRLDVSSGKAFVSFSELGDAPVELPIDDIDSRFTGTAIYIRPEFRYDGRTPEVRNLKRRHWFWSVIEENKPLYKDILAAAVMINLFALAMPLFIRNVYDRVLPNLAVETLWVTSAAVLLALGGDIVLRLMRVYFIDLSSSRADVKLSSSIMEQVLGLRLEHRPASVGSFASNLQAFEFVRNFITSSTIAVLVDLPFASLFIIVIALISWPLVIPVLLGVAAVFLYAMTIQGKMHDLTEQSYRVGAQRSATLIEGLTGIETIKAVNAENSFQARWEKVVARLAKVGEQLRFLSASVSSGAYMVQTIVSILGFIVGVYLISSGNLTMGGLIAVYILTSRVMSPVSQSAALLVQYHQAETSLTSLNTIMELPVERPVDAGFVSRKSCQGNIEFRDVHFAYPNQEREALSGVSFRIRQGEHVAILGRIGSGKTTIERLIAGLYQPKSGTVFIDGIDIRQVDPMELRNNIGYVSQEAMLFFGSLRDNITLGYPQASDQEVLRAASIGTLDQFVDKHPHGFNMQVGERGEFLSGGQRQGVVIARAVINDPSILLFDEPTSQMDNTTEGIFKTRFEQYVRQKTVLIVTHRTSLLNLVDRIIVMDGGKVVADGPKEKVLDALKKGQIRRVET</sequence>
<evidence type="ECO:0000256" key="10">
    <source>
        <dbReference type="SAM" id="MobiDB-lite"/>
    </source>
</evidence>
<evidence type="ECO:0000259" key="14">
    <source>
        <dbReference type="PROSITE" id="PS50990"/>
    </source>
</evidence>
<dbReference type="CDD" id="cd18587">
    <property type="entry name" value="ABC_6TM_LapB_like"/>
    <property type="match status" value="1"/>
</dbReference>
<dbReference type="RefSeq" id="WP_110024397.1">
    <property type="nucleotide sequence ID" value="NZ_PDNZ01000015.1"/>
</dbReference>
<dbReference type="GO" id="GO:0005524">
    <property type="term" value="F:ATP binding"/>
    <property type="evidence" value="ECO:0007669"/>
    <property type="project" value="UniProtKB-KW"/>
</dbReference>
<evidence type="ECO:0000313" key="15">
    <source>
        <dbReference type="EMBL" id="PWW80943.1"/>
    </source>
</evidence>
<feature type="region of interest" description="Disordered" evidence="10">
    <location>
        <begin position="1"/>
        <end position="20"/>
    </location>
</feature>
<protein>
    <submittedName>
        <fullName evidence="15">Type I secretion system permease/ATPase</fullName>
    </submittedName>
</protein>
<name>A0A317T2M5_9CHLB</name>
<dbReference type="SUPFAM" id="SSF90123">
    <property type="entry name" value="ABC transporter transmembrane region"/>
    <property type="match status" value="1"/>
</dbReference>
<dbReference type="InterPro" id="IPR003593">
    <property type="entry name" value="AAA+_ATPase"/>
</dbReference>
<feature type="domain" description="Peptidase C39" evidence="14">
    <location>
        <begin position="11"/>
        <end position="141"/>
    </location>
</feature>
<feature type="transmembrane region" description="Helical" evidence="11">
    <location>
        <begin position="416"/>
        <end position="436"/>
    </location>
</feature>
<dbReference type="NCBIfam" id="TIGR03375">
    <property type="entry name" value="type_I_sec_LssB"/>
    <property type="match status" value="1"/>
</dbReference>
<dbReference type="Gene3D" id="1.20.1560.10">
    <property type="entry name" value="ABC transporter type 1, transmembrane domain"/>
    <property type="match status" value="1"/>
</dbReference>
<keyword evidence="5" id="KW-0547">Nucleotide-binding</keyword>
<dbReference type="InterPro" id="IPR036640">
    <property type="entry name" value="ABC1_TM_sf"/>
</dbReference>
<dbReference type="PROSITE" id="PS50893">
    <property type="entry name" value="ABC_TRANSPORTER_2"/>
    <property type="match status" value="1"/>
</dbReference>
<evidence type="ECO:0000259" key="13">
    <source>
        <dbReference type="PROSITE" id="PS50929"/>
    </source>
</evidence>
<dbReference type="GO" id="GO:0005886">
    <property type="term" value="C:plasma membrane"/>
    <property type="evidence" value="ECO:0007669"/>
    <property type="project" value="UniProtKB-SubCell"/>
</dbReference>
<feature type="compositionally biased region" description="Polar residues" evidence="10">
    <location>
        <begin position="1"/>
        <end position="14"/>
    </location>
</feature>
<evidence type="ECO:0000256" key="4">
    <source>
        <dbReference type="ARBA" id="ARBA00022692"/>
    </source>
</evidence>
<keyword evidence="7" id="KW-0067">ATP-binding</keyword>
<keyword evidence="8 11" id="KW-1133">Transmembrane helix</keyword>
<keyword evidence="16" id="KW-1185">Reference proteome</keyword>
<organism evidence="15 16">
    <name type="scientific">Prosthecochloris marina</name>
    <dbReference type="NCBI Taxonomy" id="2017681"/>
    <lineage>
        <taxon>Bacteria</taxon>
        <taxon>Pseudomonadati</taxon>
        <taxon>Chlorobiota</taxon>
        <taxon>Chlorobiia</taxon>
        <taxon>Chlorobiales</taxon>
        <taxon>Chlorobiaceae</taxon>
        <taxon>Prosthecochloris</taxon>
    </lineage>
</organism>
<dbReference type="InterPro" id="IPR003439">
    <property type="entry name" value="ABC_transporter-like_ATP-bd"/>
</dbReference>
<feature type="domain" description="ABC transmembrane type-1" evidence="13">
    <location>
        <begin position="177"/>
        <end position="455"/>
    </location>
</feature>
<evidence type="ECO:0000256" key="11">
    <source>
        <dbReference type="SAM" id="Phobius"/>
    </source>
</evidence>
<dbReference type="PROSITE" id="PS50990">
    <property type="entry name" value="PEPTIDASE_C39"/>
    <property type="match status" value="1"/>
</dbReference>